<dbReference type="FunFam" id="1.10.8.10:FF:000001">
    <property type="entry name" value="Elongation factor Ts"/>
    <property type="match status" value="1"/>
</dbReference>
<dbReference type="EMBL" id="SCFR01000013">
    <property type="protein sequence ID" value="TFF66095.1"/>
    <property type="molecule type" value="Genomic_DNA"/>
</dbReference>
<dbReference type="PROSITE" id="PS01126">
    <property type="entry name" value="EF_TS_1"/>
    <property type="match status" value="1"/>
</dbReference>
<keyword evidence="9" id="KW-1185">Reference proteome</keyword>
<keyword evidence="3 6" id="KW-0251">Elongation factor</keyword>
<reference evidence="8 9" key="1">
    <citation type="submission" date="2019-01" db="EMBL/GenBank/DDBJ databases">
        <title>Draft Genome Sequences of Helcococcus ovis Strains Isolated from the Uterus and Vagina of Dairy Cows with Metritis.</title>
        <authorList>
            <person name="Cunha F."/>
            <person name="Jeon S.J."/>
            <person name="Kutzer P."/>
            <person name="Galvao K.N."/>
        </authorList>
    </citation>
    <scope>NUCLEOTIDE SEQUENCE [LARGE SCALE GENOMIC DNA]</scope>
    <source>
        <strain evidence="8 9">KG-37</strain>
    </source>
</reference>
<dbReference type="HAMAP" id="MF_00050">
    <property type="entry name" value="EF_Ts"/>
    <property type="match status" value="1"/>
</dbReference>
<evidence type="ECO:0000256" key="6">
    <source>
        <dbReference type="HAMAP-Rule" id="MF_00050"/>
    </source>
</evidence>
<dbReference type="Pfam" id="PF00889">
    <property type="entry name" value="EF_TS"/>
    <property type="match status" value="2"/>
</dbReference>
<protein>
    <recommendedName>
        <fullName evidence="2 6">Elongation factor Ts</fullName>
        <shortName evidence="6">EF-Ts</shortName>
    </recommendedName>
</protein>
<proteinExistence type="inferred from homology"/>
<evidence type="ECO:0000259" key="7">
    <source>
        <dbReference type="Pfam" id="PF00889"/>
    </source>
</evidence>
<dbReference type="GO" id="GO:0003746">
    <property type="term" value="F:translation elongation factor activity"/>
    <property type="evidence" value="ECO:0007669"/>
    <property type="project" value="UniProtKB-UniRule"/>
</dbReference>
<dbReference type="NCBIfam" id="TIGR00116">
    <property type="entry name" value="tsf"/>
    <property type="match status" value="1"/>
</dbReference>
<comment type="subcellular location">
    <subcellularLocation>
        <location evidence="6">Cytoplasm</location>
    </subcellularLocation>
</comment>
<dbReference type="PANTHER" id="PTHR11741">
    <property type="entry name" value="ELONGATION FACTOR TS"/>
    <property type="match status" value="1"/>
</dbReference>
<comment type="similarity">
    <text evidence="1 6">Belongs to the EF-Ts family.</text>
</comment>
<evidence type="ECO:0000256" key="1">
    <source>
        <dbReference type="ARBA" id="ARBA00005532"/>
    </source>
</evidence>
<keyword evidence="4 6" id="KW-0648">Protein biosynthesis</keyword>
<evidence type="ECO:0000313" key="9">
    <source>
        <dbReference type="Proteomes" id="UP000297454"/>
    </source>
</evidence>
<evidence type="ECO:0000313" key="8">
    <source>
        <dbReference type="EMBL" id="TFF66095.1"/>
    </source>
</evidence>
<dbReference type="PANTHER" id="PTHR11741:SF0">
    <property type="entry name" value="ELONGATION FACTOR TS, MITOCHONDRIAL"/>
    <property type="match status" value="1"/>
</dbReference>
<dbReference type="Gene3D" id="1.10.8.10">
    <property type="entry name" value="DNA helicase RuvA subunit, C-terminal domain"/>
    <property type="match status" value="1"/>
</dbReference>
<name>A0A4R9C175_9FIRM</name>
<dbReference type="GO" id="GO:0005737">
    <property type="term" value="C:cytoplasm"/>
    <property type="evidence" value="ECO:0007669"/>
    <property type="project" value="UniProtKB-SubCell"/>
</dbReference>
<comment type="caution">
    <text evidence="8">The sequence shown here is derived from an EMBL/GenBank/DDBJ whole genome shotgun (WGS) entry which is preliminary data.</text>
</comment>
<dbReference type="InterPro" id="IPR001816">
    <property type="entry name" value="Transl_elong_EFTs/EF1B"/>
</dbReference>
<evidence type="ECO:0000256" key="3">
    <source>
        <dbReference type="ARBA" id="ARBA00022768"/>
    </source>
</evidence>
<dbReference type="SUPFAM" id="SSF54713">
    <property type="entry name" value="Elongation factor Ts (EF-Ts), dimerisation domain"/>
    <property type="match status" value="2"/>
</dbReference>
<organism evidence="8 9">
    <name type="scientific">Helcococcus ovis</name>
    <dbReference type="NCBI Taxonomy" id="72026"/>
    <lineage>
        <taxon>Bacteria</taxon>
        <taxon>Bacillati</taxon>
        <taxon>Bacillota</taxon>
        <taxon>Tissierellia</taxon>
        <taxon>Tissierellales</taxon>
        <taxon>Peptoniphilaceae</taxon>
        <taxon>Helcococcus</taxon>
    </lineage>
</organism>
<dbReference type="Gene3D" id="1.10.286.20">
    <property type="match status" value="1"/>
</dbReference>
<dbReference type="Proteomes" id="UP000297454">
    <property type="component" value="Unassembled WGS sequence"/>
</dbReference>
<dbReference type="SUPFAM" id="SSF46934">
    <property type="entry name" value="UBA-like"/>
    <property type="match status" value="1"/>
</dbReference>
<feature type="domain" description="Translation elongation factor EFTs/EF1B dimerisation" evidence="7">
    <location>
        <begin position="72"/>
        <end position="235"/>
    </location>
</feature>
<dbReference type="CDD" id="cd14275">
    <property type="entry name" value="UBA_EF-Ts"/>
    <property type="match status" value="1"/>
</dbReference>
<feature type="region of interest" description="Involved in Mg(2+) ion dislocation from EF-Tu" evidence="6">
    <location>
        <begin position="81"/>
        <end position="84"/>
    </location>
</feature>
<dbReference type="InterPro" id="IPR018101">
    <property type="entry name" value="Transl_elong_Ts_CS"/>
</dbReference>
<evidence type="ECO:0000256" key="2">
    <source>
        <dbReference type="ARBA" id="ARBA00016956"/>
    </source>
</evidence>
<gene>
    <name evidence="6" type="primary">tsf</name>
    <name evidence="8" type="ORF">EQF91_04660</name>
</gene>
<evidence type="ECO:0000256" key="4">
    <source>
        <dbReference type="ARBA" id="ARBA00022917"/>
    </source>
</evidence>
<dbReference type="Gene3D" id="3.30.479.20">
    <property type="entry name" value="Elongation factor Ts, dimerisation domain"/>
    <property type="match status" value="2"/>
</dbReference>
<dbReference type="InterPro" id="IPR009060">
    <property type="entry name" value="UBA-like_sf"/>
</dbReference>
<dbReference type="RefSeq" id="WP_134744053.1">
    <property type="nucleotide sequence ID" value="NZ_JBFNFK010000001.1"/>
</dbReference>
<comment type="function">
    <text evidence="5 6">Associates with the EF-Tu.GDP complex and induces the exchange of GDP to GTP. It remains bound to the aminoacyl-tRNA.EF-Tu.GTP complex up to the GTP hydrolysis stage on the ribosome.</text>
</comment>
<accession>A0A4R9C175</accession>
<dbReference type="InterPro" id="IPR036402">
    <property type="entry name" value="EF-Ts_dimer_sf"/>
</dbReference>
<dbReference type="AlphaFoldDB" id="A0A4R9C175"/>
<sequence length="356" mass="39847">MEITAKMVKELRDLTGAGMMDCKQALQETNGDMDKAVDLLREKGAAKAVKKAGKVAAEGIIKLLVSEDNKKGTLIEINTQTDFVAKNDNFVALSDKIVKHVFDNNIKTVEELNETIFEGQNFKDYMSTQIANIGENIVVRRISTLMAKENEEIVGYVHFNNTNGVVLKAKADSEKTLEGAKQLLQNVTMHISAMSPEYISYKELSPEFVEKELAALKGALEVQNEENERLGKPLRHIPKYGSRAQITDDVLAQETELIRQELLAEGKPEHILDRIVPGKISKFFEDNTQIDAQYALYSQIYVLDADKTVEEAINDKAKELNGSLEVVEYARFKVGEGIEKKEENFAEEVASQMRGE</sequence>
<keyword evidence="6" id="KW-0963">Cytoplasm</keyword>
<feature type="domain" description="Translation elongation factor EFTs/EF1B dimerisation" evidence="7">
    <location>
        <begin position="238"/>
        <end position="336"/>
    </location>
</feature>
<evidence type="ECO:0000256" key="5">
    <source>
        <dbReference type="ARBA" id="ARBA00025453"/>
    </source>
</evidence>
<dbReference type="InterPro" id="IPR014039">
    <property type="entry name" value="Transl_elong_EFTs/EF1B_dimer"/>
</dbReference>